<dbReference type="AlphaFoldDB" id="A0A1M5LYF5"/>
<feature type="region of interest" description="Disordered" evidence="1">
    <location>
        <begin position="1"/>
        <end position="25"/>
    </location>
</feature>
<evidence type="ECO:0000313" key="2">
    <source>
        <dbReference type="EMBL" id="SHG70144.1"/>
    </source>
</evidence>
<sequence length="83" mass="8773">MPNSKAKPSHAKPSHAKPSQAKSIPHAAALALPDCPLCSTRLVVQQIIPGRLGLEHWTLRCTKCGHIHQDAVDTASPPQAPSA</sequence>
<organism evidence="2 3">
    <name type="scientific">Bradyrhizobium erythrophlei</name>
    <dbReference type="NCBI Taxonomy" id="1437360"/>
    <lineage>
        <taxon>Bacteria</taxon>
        <taxon>Pseudomonadati</taxon>
        <taxon>Pseudomonadota</taxon>
        <taxon>Alphaproteobacteria</taxon>
        <taxon>Hyphomicrobiales</taxon>
        <taxon>Nitrobacteraceae</taxon>
        <taxon>Bradyrhizobium</taxon>
    </lineage>
</organism>
<name>A0A1M5LYF5_9BRAD</name>
<evidence type="ECO:0000256" key="1">
    <source>
        <dbReference type="SAM" id="MobiDB-lite"/>
    </source>
</evidence>
<dbReference type="EMBL" id="LT670818">
    <property type="protein sequence ID" value="SHG70144.1"/>
    <property type="molecule type" value="Genomic_DNA"/>
</dbReference>
<evidence type="ECO:0000313" key="3">
    <source>
        <dbReference type="Proteomes" id="UP000190675"/>
    </source>
</evidence>
<dbReference type="Proteomes" id="UP000190675">
    <property type="component" value="Chromosome I"/>
</dbReference>
<dbReference type="RefSeq" id="WP_244567936.1">
    <property type="nucleotide sequence ID" value="NZ_LT670818.1"/>
</dbReference>
<accession>A0A1M5LYF5</accession>
<gene>
    <name evidence="2" type="ORF">SAMN05444169_3732</name>
</gene>
<proteinExistence type="predicted"/>
<protein>
    <submittedName>
        <fullName evidence="2">Uncharacterized protein</fullName>
    </submittedName>
</protein>
<reference evidence="2 3" key="1">
    <citation type="submission" date="2016-11" db="EMBL/GenBank/DDBJ databases">
        <authorList>
            <person name="Jaros S."/>
            <person name="Januszkiewicz K."/>
            <person name="Wedrychowicz H."/>
        </authorList>
    </citation>
    <scope>NUCLEOTIDE SEQUENCE [LARGE SCALE GENOMIC DNA]</scope>
    <source>
        <strain evidence="2 3">GAS242</strain>
    </source>
</reference>